<proteinExistence type="predicted"/>
<dbReference type="EMBL" id="BARS01000212">
    <property type="protein sequence ID" value="GAF73786.1"/>
    <property type="molecule type" value="Genomic_DNA"/>
</dbReference>
<dbReference type="AlphaFoldDB" id="X0SF79"/>
<protein>
    <submittedName>
        <fullName evidence="1">Uncharacterized protein</fullName>
    </submittedName>
</protein>
<sequence>MVGIMCLRKLGFEVPEKGDITSYIAVANLSKFSLKRIGKYNNDVGKKDLTPSMIYIQHDIKVLKPKIVINASGKKNLHLFEDHNPSSHVIDLPQYTKNQLGFHHLRRKGLDSQVLKLKCFLEELIDKYKTILGDVCKKMSNGVIRSDDFVRYFCLVQRELDRIPQDRYCC</sequence>
<gene>
    <name evidence="1" type="ORF">S01H1_00590</name>
</gene>
<accession>X0SF79</accession>
<name>X0SF79_9ZZZZ</name>
<organism evidence="1">
    <name type="scientific">marine sediment metagenome</name>
    <dbReference type="NCBI Taxonomy" id="412755"/>
    <lineage>
        <taxon>unclassified sequences</taxon>
        <taxon>metagenomes</taxon>
        <taxon>ecological metagenomes</taxon>
    </lineage>
</organism>
<reference evidence="1" key="1">
    <citation type="journal article" date="2014" name="Front. Microbiol.">
        <title>High frequency of phylogenetically diverse reductive dehalogenase-homologous genes in deep subseafloor sedimentary metagenomes.</title>
        <authorList>
            <person name="Kawai M."/>
            <person name="Futagami T."/>
            <person name="Toyoda A."/>
            <person name="Takaki Y."/>
            <person name="Nishi S."/>
            <person name="Hori S."/>
            <person name="Arai W."/>
            <person name="Tsubouchi T."/>
            <person name="Morono Y."/>
            <person name="Uchiyama I."/>
            <person name="Ito T."/>
            <person name="Fujiyama A."/>
            <person name="Inagaki F."/>
            <person name="Takami H."/>
        </authorList>
    </citation>
    <scope>NUCLEOTIDE SEQUENCE</scope>
    <source>
        <strain evidence="1">Expedition CK06-06</strain>
    </source>
</reference>
<comment type="caution">
    <text evidence="1">The sequence shown here is derived from an EMBL/GenBank/DDBJ whole genome shotgun (WGS) entry which is preliminary data.</text>
</comment>
<evidence type="ECO:0000313" key="1">
    <source>
        <dbReference type="EMBL" id="GAF73786.1"/>
    </source>
</evidence>